<dbReference type="EMBL" id="FNFB01000028">
    <property type="protein sequence ID" value="SDL75182.1"/>
    <property type="molecule type" value="Genomic_DNA"/>
</dbReference>
<protein>
    <submittedName>
        <fullName evidence="1">Uncharacterized protein</fullName>
    </submittedName>
</protein>
<dbReference type="AlphaFoldDB" id="A0A1G9MLM5"/>
<gene>
    <name evidence="1" type="ORF">SAMN05421874_12893</name>
</gene>
<dbReference type="RefSeq" id="WP_090772135.1">
    <property type="nucleotide sequence ID" value="NZ_FNFB01000028.1"/>
</dbReference>
<dbReference type="OrthoDB" id="9921852at2"/>
<organism evidence="1 2">
    <name type="scientific">Nonomuraea maritima</name>
    <dbReference type="NCBI Taxonomy" id="683260"/>
    <lineage>
        <taxon>Bacteria</taxon>
        <taxon>Bacillati</taxon>
        <taxon>Actinomycetota</taxon>
        <taxon>Actinomycetes</taxon>
        <taxon>Streptosporangiales</taxon>
        <taxon>Streptosporangiaceae</taxon>
        <taxon>Nonomuraea</taxon>
    </lineage>
</organism>
<evidence type="ECO:0000313" key="2">
    <source>
        <dbReference type="Proteomes" id="UP000198683"/>
    </source>
</evidence>
<dbReference type="Proteomes" id="UP000198683">
    <property type="component" value="Unassembled WGS sequence"/>
</dbReference>
<proteinExistence type="predicted"/>
<reference evidence="1 2" key="1">
    <citation type="submission" date="2016-10" db="EMBL/GenBank/DDBJ databases">
        <authorList>
            <person name="de Groot N.N."/>
        </authorList>
    </citation>
    <scope>NUCLEOTIDE SEQUENCE [LARGE SCALE GENOMIC DNA]</scope>
    <source>
        <strain evidence="1 2">CGMCC 4.5681</strain>
    </source>
</reference>
<sequence length="154" mass="16977">MTGYRQDLRVLLGDPGQLALEPEQLIGQMEDTIERAGYEIVAKTWSTSEAPTPTVYGPTKTIGDRELVQGVVIHRYTELARGGMLWSMMPCCPRWAHLKADAWLEFSVRCQPCGVDYGVGLISESDGGYLAAFEVTRDAMPVLSRTRSNAKPIG</sequence>
<dbReference type="STRING" id="683260.SAMN05421874_12893"/>
<accession>A0A1G9MLM5</accession>
<keyword evidence="2" id="KW-1185">Reference proteome</keyword>
<name>A0A1G9MLM5_9ACTN</name>
<evidence type="ECO:0000313" key="1">
    <source>
        <dbReference type="EMBL" id="SDL75182.1"/>
    </source>
</evidence>